<name>A0AAJ0B463_9PEZI</name>
<feature type="region of interest" description="Disordered" evidence="1">
    <location>
        <begin position="30"/>
        <end position="71"/>
    </location>
</feature>
<feature type="domain" description="DUF6604" evidence="2">
    <location>
        <begin position="9"/>
        <end position="267"/>
    </location>
</feature>
<reference evidence="3" key="1">
    <citation type="submission" date="2023-06" db="EMBL/GenBank/DDBJ databases">
        <title>Genome-scale phylogeny and comparative genomics of the fungal order Sordariales.</title>
        <authorList>
            <consortium name="Lawrence Berkeley National Laboratory"/>
            <person name="Hensen N."/>
            <person name="Bonometti L."/>
            <person name="Westerberg I."/>
            <person name="Brannstrom I.O."/>
            <person name="Guillou S."/>
            <person name="Cros-Aarteil S."/>
            <person name="Calhoun S."/>
            <person name="Haridas S."/>
            <person name="Kuo A."/>
            <person name="Mondo S."/>
            <person name="Pangilinan J."/>
            <person name="Riley R."/>
            <person name="Labutti K."/>
            <person name="Andreopoulos B."/>
            <person name="Lipzen A."/>
            <person name="Chen C."/>
            <person name="Yanf M."/>
            <person name="Daum C."/>
            <person name="Ng V."/>
            <person name="Clum A."/>
            <person name="Steindorff A."/>
            <person name="Ohm R."/>
            <person name="Martin F."/>
            <person name="Silar P."/>
            <person name="Natvig D."/>
            <person name="Lalanne C."/>
            <person name="Gautier V."/>
            <person name="Ament-Velasquez S.L."/>
            <person name="Kruys A."/>
            <person name="Hutchinson M.I."/>
            <person name="Powell A.J."/>
            <person name="Barry K."/>
            <person name="Miller A.N."/>
            <person name="Grigoriev I.V."/>
            <person name="Debuchy R."/>
            <person name="Gladieux P."/>
            <person name="Thoren M.H."/>
            <person name="Johannesson H."/>
        </authorList>
    </citation>
    <scope>NUCLEOTIDE SEQUENCE</scope>
    <source>
        <strain evidence="3">PSN4</strain>
    </source>
</reference>
<gene>
    <name evidence="3" type="ORF">QBC47DRAFT_392834</name>
</gene>
<dbReference type="Pfam" id="PF20253">
    <property type="entry name" value="DUF6604"/>
    <property type="match status" value="1"/>
</dbReference>
<dbReference type="PANTHER" id="PTHR38795">
    <property type="entry name" value="DUF6604 DOMAIN-CONTAINING PROTEIN"/>
    <property type="match status" value="1"/>
</dbReference>
<dbReference type="EMBL" id="MU839844">
    <property type="protein sequence ID" value="KAK1750895.1"/>
    <property type="molecule type" value="Genomic_DNA"/>
</dbReference>
<evidence type="ECO:0000313" key="3">
    <source>
        <dbReference type="EMBL" id="KAK1750895.1"/>
    </source>
</evidence>
<dbReference type="AlphaFoldDB" id="A0AAJ0B463"/>
<comment type="caution">
    <text evidence="3">The sequence shown here is derived from an EMBL/GenBank/DDBJ whole genome shotgun (WGS) entry which is preliminary data.</text>
</comment>
<dbReference type="Proteomes" id="UP001239445">
    <property type="component" value="Unassembled WGS sequence"/>
</dbReference>
<proteinExistence type="predicted"/>
<feature type="compositionally biased region" description="Basic and acidic residues" evidence="1">
    <location>
        <begin position="50"/>
        <end position="65"/>
    </location>
</feature>
<evidence type="ECO:0000313" key="4">
    <source>
        <dbReference type="Proteomes" id="UP001239445"/>
    </source>
</evidence>
<feature type="region of interest" description="Disordered" evidence="1">
    <location>
        <begin position="698"/>
        <end position="724"/>
    </location>
</feature>
<accession>A0AAJ0B463</accession>
<evidence type="ECO:0000256" key="1">
    <source>
        <dbReference type="SAM" id="MobiDB-lite"/>
    </source>
</evidence>
<dbReference type="PANTHER" id="PTHR38795:SF1">
    <property type="entry name" value="DUF6604 DOMAIN-CONTAINING PROTEIN"/>
    <property type="match status" value="1"/>
</dbReference>
<feature type="compositionally biased region" description="Polar residues" evidence="1">
    <location>
        <begin position="38"/>
        <end position="49"/>
    </location>
</feature>
<organism evidence="3 4">
    <name type="scientific">Echria macrotheca</name>
    <dbReference type="NCBI Taxonomy" id="438768"/>
    <lineage>
        <taxon>Eukaryota</taxon>
        <taxon>Fungi</taxon>
        <taxon>Dikarya</taxon>
        <taxon>Ascomycota</taxon>
        <taxon>Pezizomycotina</taxon>
        <taxon>Sordariomycetes</taxon>
        <taxon>Sordariomycetidae</taxon>
        <taxon>Sordariales</taxon>
        <taxon>Schizotheciaceae</taxon>
        <taxon>Echria</taxon>
    </lineage>
</organism>
<sequence>MAQLTNTYQQYKADTRIFASWLATTAKANGWSKHADPSPSSDTPLQTTGVERKQDGRKKDDKTNKDTASVPRNYTVPIEDFVPMATLLATKGKSARLPASLASTLDRVIRLREAFSQLLYQRGAVESDETTARNHSYFVDILKQVREILGGGNQNDKSSESAEASSPLESLSTAFAALHLYEPRQSFLDAPDVAVAGPQYEIAEDEAGLEEDAQVAFAALLQDTLMLRDQVNKLWRARYMQRTLHLAAAAIATNTAIDLVRKMEEEAASGLNRFGGVSKFLIDHYQAAASVEGLDPEHRVADGDDINVDAYEISRRTMFEAYHLLDQFRQACSDAGAGGIPPLYNGQPYGWYDADKAQKCRSTRDKYNRDGAGFSEVLSETSILASQLKWSNVQDEFTRGLRLIMADPASPIPFWTIFAAQLFIDNLEILGGSGWGCVFADATNIGRWTTHRLGLTLGELEGKPRPSGWPVRNDGKLRRLKQDAHFFQTEVISKCKRRMLPSIARPESILLKRNAGFAGVWSHHLLTLFHTTGIDFSNAWGAIFAMAQLNTAVMRLSFEQTRRRPEVMWTDMLIMEHMQGGAQRFWVGSPPKHNADFWKHWCLCQGVSLSEFNAANGIMPIPKVDNANVRKGLVQLAPACLLFRGRLGTDAAGHAARINMALEDIHKIVGEGEWIETEPAPGNVFEMVHEYDTVASRPFRRRGDSNNRKRGRRRPNASGRTDDHLTLSPADLIGTLANTLHGEMAELHFDYFSLHDKCWRLLRDFKRIMDALFRKACEGRPDYVESEDQLPVLVGIVFRAAAGKAPGLPVVERLELLDAVREGLRWLLDRGMNELVVSELRKLGVPMDLEFE</sequence>
<evidence type="ECO:0000259" key="2">
    <source>
        <dbReference type="Pfam" id="PF20253"/>
    </source>
</evidence>
<protein>
    <recommendedName>
        <fullName evidence="2">DUF6604 domain-containing protein</fullName>
    </recommendedName>
</protein>
<keyword evidence="4" id="KW-1185">Reference proteome</keyword>
<dbReference type="InterPro" id="IPR046539">
    <property type="entry name" value="DUF6604"/>
</dbReference>